<reference evidence="1 2" key="1">
    <citation type="submission" date="2016-10" db="EMBL/GenBank/DDBJ databases">
        <authorList>
            <person name="de Groot N.N."/>
        </authorList>
    </citation>
    <scope>NUCLEOTIDE SEQUENCE [LARGE SCALE GENOMIC DNA]</scope>
    <source>
        <strain evidence="1 2">DSM 19706</strain>
    </source>
</reference>
<keyword evidence="2" id="KW-1185">Reference proteome</keyword>
<dbReference type="EMBL" id="FOHK01000012">
    <property type="protein sequence ID" value="SET70526.1"/>
    <property type="molecule type" value="Genomic_DNA"/>
</dbReference>
<name>A0A1I0GI04_THASX</name>
<gene>
    <name evidence="1" type="ORF">SAMN05660429_02441</name>
</gene>
<proteinExistence type="predicted"/>
<sequence length="63" mass="7178">MPKYQIPKSPGEFEIVESKSGTPLIWNRKNGKGKVSIPCRNWSHAEEVLEKLNDLKKGGELWV</sequence>
<evidence type="ECO:0000313" key="1">
    <source>
        <dbReference type="EMBL" id="SET70526.1"/>
    </source>
</evidence>
<protein>
    <submittedName>
        <fullName evidence="1">Uncharacterized protein</fullName>
    </submittedName>
</protein>
<dbReference type="AlphaFoldDB" id="A0A1I0GI04"/>
<dbReference type="RefSeq" id="WP_093330870.1">
    <property type="nucleotide sequence ID" value="NZ_AP027363.1"/>
</dbReference>
<dbReference type="Proteomes" id="UP000199308">
    <property type="component" value="Unassembled WGS sequence"/>
</dbReference>
<evidence type="ECO:0000313" key="2">
    <source>
        <dbReference type="Proteomes" id="UP000199308"/>
    </source>
</evidence>
<accession>A0A1I0GI04</accession>
<dbReference type="OrthoDB" id="7065752at2"/>
<organism evidence="1 2">
    <name type="scientific">Thalassotalea agarivorans</name>
    <name type="common">Thalassomonas agarivorans</name>
    <dbReference type="NCBI Taxonomy" id="349064"/>
    <lineage>
        <taxon>Bacteria</taxon>
        <taxon>Pseudomonadati</taxon>
        <taxon>Pseudomonadota</taxon>
        <taxon>Gammaproteobacteria</taxon>
        <taxon>Alteromonadales</taxon>
        <taxon>Colwelliaceae</taxon>
        <taxon>Thalassotalea</taxon>
    </lineage>
</organism>